<keyword evidence="1" id="KW-0472">Membrane</keyword>
<reference evidence="3 4" key="1">
    <citation type="submission" date="2017-04" db="EMBL/GenBank/DDBJ databases">
        <authorList>
            <person name="Afonso C.L."/>
            <person name="Miller P.J."/>
            <person name="Scott M.A."/>
            <person name="Spackman E."/>
            <person name="Goraichik I."/>
            <person name="Dimitrov K.M."/>
            <person name="Suarez D.L."/>
            <person name="Swayne D.E."/>
        </authorList>
    </citation>
    <scope>NUCLEOTIDE SEQUENCE [LARGE SCALE GENOMIC DNA]</scope>
    <source>
        <strain evidence="3 4">DSM 22418</strain>
    </source>
</reference>
<dbReference type="Proteomes" id="UP000192980">
    <property type="component" value="Unassembled WGS sequence"/>
</dbReference>
<dbReference type="InterPro" id="IPR013786">
    <property type="entry name" value="AcylCoA_DH/ox_N"/>
</dbReference>
<dbReference type="GO" id="GO:0050660">
    <property type="term" value="F:flavin adenine dinucleotide binding"/>
    <property type="evidence" value="ECO:0007669"/>
    <property type="project" value="InterPro"/>
</dbReference>
<dbReference type="Pfam" id="PF02771">
    <property type="entry name" value="Acyl-CoA_dh_N"/>
    <property type="match status" value="1"/>
</dbReference>
<dbReference type="SUPFAM" id="SSF56645">
    <property type="entry name" value="Acyl-CoA dehydrogenase NM domain-like"/>
    <property type="match status" value="1"/>
</dbReference>
<feature type="transmembrane region" description="Helical" evidence="1">
    <location>
        <begin position="214"/>
        <end position="234"/>
    </location>
</feature>
<dbReference type="GO" id="GO:0016627">
    <property type="term" value="F:oxidoreductase activity, acting on the CH-CH group of donors"/>
    <property type="evidence" value="ECO:0007669"/>
    <property type="project" value="InterPro"/>
</dbReference>
<dbReference type="PIRSF" id="PIRSF016578">
    <property type="entry name" value="HsaA"/>
    <property type="match status" value="1"/>
</dbReference>
<dbReference type="OrthoDB" id="1170793at2"/>
<evidence type="ECO:0000313" key="3">
    <source>
        <dbReference type="EMBL" id="SMG11211.1"/>
    </source>
</evidence>
<dbReference type="InterPro" id="IPR009100">
    <property type="entry name" value="AcylCoA_DH/oxidase_NM_dom_sf"/>
</dbReference>
<dbReference type="InterPro" id="IPR046373">
    <property type="entry name" value="Acyl-CoA_Oxase/DH_mid-dom_sf"/>
</dbReference>
<keyword evidence="4" id="KW-1185">Reference proteome</keyword>
<gene>
    <name evidence="3" type="ORF">SAMN05660862_0589</name>
</gene>
<evidence type="ECO:0000313" key="4">
    <source>
        <dbReference type="Proteomes" id="UP000192980"/>
    </source>
</evidence>
<evidence type="ECO:0000256" key="1">
    <source>
        <dbReference type="SAM" id="Phobius"/>
    </source>
</evidence>
<dbReference type="STRING" id="561061.SAMN05660862_0589"/>
<accession>A0A1X7IAE7</accession>
<sequence>MFSAFIESIIKDNMHLAVAKKQLTAEQLAMIYEQGWFNLWVPKVYGGLEYDLKSGCQLLEELAFQDGGLGWTVTLCSGANMFAGFLEPQLAESVFQAHDVCWGGSGKAAGRADITEGGYVISGMWKYATGAPHLTHFTLNAWLYKEGQPILSDEGEPVYASFFVDRADVLIHYDWDTFGLEVTASHSFSVEGLFVPANRSFNLIPEQRTINTALYYYPFMAFAACTLVVNYMGMFRKFVALYEKLLYQKSADTVWNTRKGKGYFKELDIILTTFETHSEELYTLMTETWGKESPDAISLERISELAKEVVLFIREKTTELFPRTGIDGAQRDNEINMVFRNIFTATQHALLNG</sequence>
<dbReference type="AlphaFoldDB" id="A0A1X7IAE7"/>
<proteinExistence type="predicted"/>
<evidence type="ECO:0000259" key="2">
    <source>
        <dbReference type="Pfam" id="PF02771"/>
    </source>
</evidence>
<feature type="domain" description="Acyl-CoA dehydrogenase/oxidase N-terminal" evidence="2">
    <location>
        <begin position="3"/>
        <end position="78"/>
    </location>
</feature>
<dbReference type="Gene3D" id="2.40.110.10">
    <property type="entry name" value="Butyryl-CoA Dehydrogenase, subunit A, domain 2"/>
    <property type="match status" value="1"/>
</dbReference>
<protein>
    <recommendedName>
        <fullName evidence="2">Acyl-CoA dehydrogenase/oxidase N-terminal domain-containing protein</fullName>
    </recommendedName>
</protein>
<organism evidence="3 4">
    <name type="scientific">Sphingobacterium psychroaquaticum</name>
    <dbReference type="NCBI Taxonomy" id="561061"/>
    <lineage>
        <taxon>Bacteria</taxon>
        <taxon>Pseudomonadati</taxon>
        <taxon>Bacteroidota</taxon>
        <taxon>Sphingobacteriia</taxon>
        <taxon>Sphingobacteriales</taxon>
        <taxon>Sphingobacteriaceae</taxon>
        <taxon>Sphingobacterium</taxon>
    </lineage>
</organism>
<dbReference type="InterPro" id="IPR037069">
    <property type="entry name" value="AcylCoA_DH/ox_N_sf"/>
</dbReference>
<name>A0A1X7IAE7_9SPHI</name>
<keyword evidence="1" id="KW-0812">Transmembrane</keyword>
<dbReference type="Gene3D" id="1.10.540.10">
    <property type="entry name" value="Acyl-CoA dehydrogenase/oxidase, N-terminal domain"/>
    <property type="match status" value="1"/>
</dbReference>
<dbReference type="RefSeq" id="WP_085471453.1">
    <property type="nucleotide sequence ID" value="NZ_FXAU01000001.1"/>
</dbReference>
<keyword evidence="1" id="KW-1133">Transmembrane helix</keyword>
<dbReference type="EMBL" id="FXAU01000001">
    <property type="protein sequence ID" value="SMG11211.1"/>
    <property type="molecule type" value="Genomic_DNA"/>
</dbReference>